<organism evidence="2 3">
    <name type="scientific">Paenibacillus dendrobii</name>
    <dbReference type="NCBI Taxonomy" id="2691084"/>
    <lineage>
        <taxon>Bacteria</taxon>
        <taxon>Bacillati</taxon>
        <taxon>Bacillota</taxon>
        <taxon>Bacilli</taxon>
        <taxon>Bacillales</taxon>
        <taxon>Paenibacillaceae</taxon>
        <taxon>Paenibacillus</taxon>
    </lineage>
</organism>
<dbReference type="RefSeq" id="WP_160498622.1">
    <property type="nucleotide sequence ID" value="NZ_WUBI01000002.1"/>
</dbReference>
<protein>
    <submittedName>
        <fullName evidence="2">Uncharacterized protein</fullName>
    </submittedName>
</protein>
<accession>A0A7X3LGQ6</accession>
<dbReference type="EMBL" id="WUBI01000002">
    <property type="protein sequence ID" value="MWV45021.1"/>
    <property type="molecule type" value="Genomic_DNA"/>
</dbReference>
<sequence length="263" mass="29196">MSKVWVLNIFLLAMVVIALIFLIGRKDIKVGSPSEPPPIVKPSIEIVEQGESVYGYTNDGETVSGKSEHVYLTQAVTIYNPHDFPVTVGGVYNEVYDTADTRIDSDEIQIIRTLAPGEVVQMAGNHYLSRLHFREDYGYSKIVTDVSKGFDSETPYTNLETKNLSYHFKNADPGNTFLQIEAIFANHSEQNVDTTKVNFVIYFYDKTGKVIGGNTASSITFQPERIKPGEEKRISFEGALIGRTFSKNIASVKVFAGCGNCRS</sequence>
<evidence type="ECO:0000256" key="1">
    <source>
        <dbReference type="SAM" id="Phobius"/>
    </source>
</evidence>
<keyword evidence="1" id="KW-1133">Transmembrane helix</keyword>
<dbReference type="AlphaFoldDB" id="A0A7X3LGQ6"/>
<keyword evidence="1" id="KW-0472">Membrane</keyword>
<gene>
    <name evidence="2" type="ORF">GRF59_15465</name>
</gene>
<reference evidence="2 3" key="1">
    <citation type="submission" date="2019-12" db="EMBL/GenBank/DDBJ databases">
        <title>Paenibacillus sp. nov., an endophytic bacterium isolated from the stem of Dendrobium.</title>
        <authorList>
            <person name="Zhao R."/>
        </authorList>
    </citation>
    <scope>NUCLEOTIDE SEQUENCE [LARGE SCALE GENOMIC DNA]</scope>
    <source>
        <strain evidence="2 3">HJL G12</strain>
    </source>
</reference>
<comment type="caution">
    <text evidence="2">The sequence shown here is derived from an EMBL/GenBank/DDBJ whole genome shotgun (WGS) entry which is preliminary data.</text>
</comment>
<proteinExistence type="predicted"/>
<name>A0A7X3LGQ6_9BACL</name>
<keyword evidence="3" id="KW-1185">Reference proteome</keyword>
<keyword evidence="1" id="KW-0812">Transmembrane</keyword>
<feature type="transmembrane region" description="Helical" evidence="1">
    <location>
        <begin position="6"/>
        <end position="24"/>
    </location>
</feature>
<dbReference type="Proteomes" id="UP000460318">
    <property type="component" value="Unassembled WGS sequence"/>
</dbReference>
<evidence type="ECO:0000313" key="2">
    <source>
        <dbReference type="EMBL" id="MWV45021.1"/>
    </source>
</evidence>
<evidence type="ECO:0000313" key="3">
    <source>
        <dbReference type="Proteomes" id="UP000460318"/>
    </source>
</evidence>